<reference evidence="2 3" key="1">
    <citation type="journal article" date="2013" name="Genome Announc.">
        <title>Genome Sequence of Naphthalene-Degrading Soil Bacterium Pseudomonas putida CSV86.</title>
        <authorList>
            <person name="Phale P.S."/>
            <person name="Paliwal V."/>
            <person name="Raju S.C."/>
            <person name="Modak A."/>
            <person name="Purohit H.J."/>
        </authorList>
    </citation>
    <scope>NUCLEOTIDE SEQUENCE [LARGE SCALE GENOMIC DNA]</scope>
    <source>
        <strain evidence="2 3">CSV86</strain>
    </source>
</reference>
<keyword evidence="3" id="KW-1185">Reference proteome</keyword>
<evidence type="ECO:0000313" key="3">
    <source>
        <dbReference type="Proteomes" id="UP000010448"/>
    </source>
</evidence>
<accession>A0A7K4EIT2</accession>
<name>A0A7K4EIT2_9PSED</name>
<dbReference type="AlphaFoldDB" id="A0A7K4EIT2"/>
<feature type="region of interest" description="Disordered" evidence="1">
    <location>
        <begin position="281"/>
        <end position="304"/>
    </location>
</feature>
<dbReference type="Proteomes" id="UP000010448">
    <property type="component" value="Unassembled WGS sequence"/>
</dbReference>
<comment type="caution">
    <text evidence="2">The sequence shown here is derived from an EMBL/GenBank/DDBJ whole genome shotgun (WGS) entry which is preliminary data.</text>
</comment>
<dbReference type="RefSeq" id="WP_158487712.1">
    <property type="nucleotide sequence ID" value="NZ_AMWJ02000002.1"/>
</dbReference>
<gene>
    <name evidence="2" type="ORF">CSV86_019850</name>
</gene>
<dbReference type="OrthoDB" id="7033499at2"/>
<evidence type="ECO:0000256" key="1">
    <source>
        <dbReference type="SAM" id="MobiDB-lite"/>
    </source>
</evidence>
<evidence type="ECO:0000313" key="2">
    <source>
        <dbReference type="EMBL" id="NNJ17271.1"/>
    </source>
</evidence>
<dbReference type="EMBL" id="AMWJ02000002">
    <property type="protein sequence ID" value="NNJ17271.1"/>
    <property type="molecule type" value="Genomic_DNA"/>
</dbReference>
<sequence>MARNPHAFRPALILFRIQGGTMQHSPKELAYLSTIIKRTAAIRDWDTDLNSSGTKKISEVQCMQIVGEDKIFIATNPGEQDAVRHYLSGFGVNNALDFERCLFMSHELLSMRHQLFNDAVTVRLNNDTKRKYSGQEKLVIDSFRKPSFLAGNYLKLYQDMFNVINDGGTDPAGRKLSWFLRKLIACPVTTNAVKGTGAPLAVLYEYSKAVAVNVLDSIENVHAEIVLLTFLAEEVTTNPHMFENKVVHLGGAKKACAHCAAWIALYKRWMLNTYKVKVRTTENDGGDTRGEANAAETSQRPSRPALATLRGAPKLLFTSAGATDLHHLNTMADDEDLWLLKKHA</sequence>
<protein>
    <submittedName>
        <fullName evidence="2">Uncharacterized protein</fullName>
    </submittedName>
</protein>
<proteinExistence type="predicted"/>
<feature type="compositionally biased region" description="Basic and acidic residues" evidence="1">
    <location>
        <begin position="281"/>
        <end position="290"/>
    </location>
</feature>
<organism evidence="2 3">
    <name type="scientific">Pseudomonas bharatica CSV86</name>
    <dbReference type="NCBI Taxonomy" id="1005395"/>
    <lineage>
        <taxon>Bacteria</taxon>
        <taxon>Pseudomonadati</taxon>
        <taxon>Pseudomonadota</taxon>
        <taxon>Gammaproteobacteria</taxon>
        <taxon>Pseudomonadales</taxon>
        <taxon>Pseudomonadaceae</taxon>
        <taxon>Pseudomonas</taxon>
        <taxon>Pseudomonas bharatica</taxon>
    </lineage>
</organism>